<dbReference type="OrthoDB" id="8592563at2"/>
<gene>
    <name evidence="7" type="ORF">Lsai_2138</name>
</gene>
<protein>
    <recommendedName>
        <fullName evidence="6">Integral membrane bound transporter domain-containing protein</fullName>
    </recommendedName>
</protein>
<accession>A0A0W0YGB0</accession>
<dbReference type="STRING" id="28087.Lsai_2138"/>
<feature type="domain" description="Integral membrane bound transporter" evidence="6">
    <location>
        <begin position="207"/>
        <end position="329"/>
    </location>
</feature>
<reference evidence="7 8" key="1">
    <citation type="submission" date="2015-11" db="EMBL/GenBank/DDBJ databases">
        <title>Genomic analysis of 38 Legionella species identifies large and diverse effector repertoires.</title>
        <authorList>
            <person name="Burstein D."/>
            <person name="Amaro F."/>
            <person name="Zusman T."/>
            <person name="Lifshitz Z."/>
            <person name="Cohen O."/>
            <person name="Gilbert J.A."/>
            <person name="Pupko T."/>
            <person name="Shuman H.A."/>
            <person name="Segal G."/>
        </authorList>
    </citation>
    <scope>NUCLEOTIDE SEQUENCE [LARGE SCALE GENOMIC DNA]</scope>
    <source>
        <strain evidence="7 8">Mt.St.Helens-4</strain>
    </source>
</reference>
<feature type="transmembrane region" description="Helical" evidence="5">
    <location>
        <begin position="61"/>
        <end position="81"/>
    </location>
</feature>
<evidence type="ECO:0000256" key="4">
    <source>
        <dbReference type="ARBA" id="ARBA00023136"/>
    </source>
</evidence>
<organism evidence="7 8">
    <name type="scientific">Legionella sainthelensi</name>
    <dbReference type="NCBI Taxonomy" id="28087"/>
    <lineage>
        <taxon>Bacteria</taxon>
        <taxon>Pseudomonadati</taxon>
        <taxon>Pseudomonadota</taxon>
        <taxon>Gammaproteobacteria</taxon>
        <taxon>Legionellales</taxon>
        <taxon>Legionellaceae</taxon>
        <taxon>Legionella</taxon>
    </lineage>
</organism>
<keyword evidence="3 5" id="KW-1133">Transmembrane helix</keyword>
<evidence type="ECO:0000256" key="1">
    <source>
        <dbReference type="ARBA" id="ARBA00004141"/>
    </source>
</evidence>
<feature type="transmembrane region" description="Helical" evidence="5">
    <location>
        <begin position="145"/>
        <end position="162"/>
    </location>
</feature>
<dbReference type="Proteomes" id="UP000054621">
    <property type="component" value="Unassembled WGS sequence"/>
</dbReference>
<dbReference type="InterPro" id="IPR049453">
    <property type="entry name" value="Memb_transporter_dom"/>
</dbReference>
<feature type="transmembrane region" description="Helical" evidence="5">
    <location>
        <begin position="269"/>
        <end position="288"/>
    </location>
</feature>
<feature type="transmembrane region" description="Helical" evidence="5">
    <location>
        <begin position="197"/>
        <end position="215"/>
    </location>
</feature>
<sequence>MNIFFKAVNALKNEIKIWSLLRGILALLPFAFLYLSTNNPLWLQASVLTMATLIVEERLELTALGVLLHGAIVISMFYLLFLTQLKPVLYVISCSLAAMTIFWITMKGSKLRHLGSWTFIPAIILATEFAAETQPEKLLQQAPQFLPYFLVALLPGLLIAQYDKIRAFHKKKFTHYHPLRLSGLGDFGEQNPYIENMISMAIAVCISAFLVEYFHMGNGQWMIWGTASVVTGDVATSPQKLRQRAIGVSIGVPSGILLGQFLIPNTSLNLTLAACCVFLTLVAFRRYIIAYTFRCLFVAIAVILATHSVSIASERFTHVIIGGLIGWVCVMFCHFISSIQSHLVKK</sequence>
<evidence type="ECO:0000259" key="6">
    <source>
        <dbReference type="Pfam" id="PF13515"/>
    </source>
</evidence>
<feature type="transmembrane region" description="Helical" evidence="5">
    <location>
        <begin position="88"/>
        <end position="106"/>
    </location>
</feature>
<feature type="transmembrane region" description="Helical" evidence="5">
    <location>
        <begin position="295"/>
        <end position="313"/>
    </location>
</feature>
<evidence type="ECO:0000256" key="5">
    <source>
        <dbReference type="SAM" id="Phobius"/>
    </source>
</evidence>
<dbReference type="eggNOG" id="ENOG5032TV9">
    <property type="taxonomic scope" value="Bacteria"/>
</dbReference>
<dbReference type="RefSeq" id="WP_027271080.1">
    <property type="nucleotide sequence ID" value="NZ_CAAAJE010000012.1"/>
</dbReference>
<feature type="transmembrane region" description="Helical" evidence="5">
    <location>
        <begin position="20"/>
        <end position="41"/>
    </location>
</feature>
<evidence type="ECO:0000313" key="8">
    <source>
        <dbReference type="Proteomes" id="UP000054621"/>
    </source>
</evidence>
<proteinExistence type="predicted"/>
<name>A0A0W0YGB0_9GAMM</name>
<evidence type="ECO:0000256" key="3">
    <source>
        <dbReference type="ARBA" id="ARBA00022989"/>
    </source>
</evidence>
<dbReference type="PATRIC" id="fig|28087.4.peg.2306"/>
<comment type="subcellular location">
    <subcellularLocation>
        <location evidence="1">Membrane</location>
        <topology evidence="1">Multi-pass membrane protein</topology>
    </subcellularLocation>
</comment>
<feature type="transmembrane region" description="Helical" evidence="5">
    <location>
        <begin position="319"/>
        <end position="339"/>
    </location>
</feature>
<dbReference type="GO" id="GO:0016020">
    <property type="term" value="C:membrane"/>
    <property type="evidence" value="ECO:0007669"/>
    <property type="project" value="UniProtKB-SubCell"/>
</dbReference>
<evidence type="ECO:0000256" key="2">
    <source>
        <dbReference type="ARBA" id="ARBA00022692"/>
    </source>
</evidence>
<dbReference type="Pfam" id="PF13515">
    <property type="entry name" value="FUSC_2"/>
    <property type="match status" value="1"/>
</dbReference>
<dbReference type="EMBL" id="LNYV01000034">
    <property type="protein sequence ID" value="KTD56008.1"/>
    <property type="molecule type" value="Genomic_DNA"/>
</dbReference>
<comment type="caution">
    <text evidence="7">The sequence shown here is derived from an EMBL/GenBank/DDBJ whole genome shotgun (WGS) entry which is preliminary data.</text>
</comment>
<evidence type="ECO:0000313" key="7">
    <source>
        <dbReference type="EMBL" id="KTD56008.1"/>
    </source>
</evidence>
<keyword evidence="2 5" id="KW-0812">Transmembrane</keyword>
<dbReference type="AlphaFoldDB" id="A0A0W0YGB0"/>
<keyword evidence="4 5" id="KW-0472">Membrane</keyword>